<protein>
    <submittedName>
        <fullName evidence="2">Serine-protein kinase ATM-like</fullName>
    </submittedName>
</protein>
<gene>
    <name evidence="2" type="primary">LOC109469894</name>
</gene>
<dbReference type="RefSeq" id="XP_019624209.1">
    <property type="nucleotide sequence ID" value="XM_019768650.1"/>
</dbReference>
<proteinExistence type="predicted"/>
<dbReference type="AlphaFoldDB" id="A0A6P4YR85"/>
<dbReference type="OrthoDB" id="381190at2759"/>
<feature type="non-terminal residue" evidence="2">
    <location>
        <position position="140"/>
    </location>
</feature>
<organism evidence="1 2">
    <name type="scientific">Branchiostoma belcheri</name>
    <name type="common">Amphioxus</name>
    <dbReference type="NCBI Taxonomy" id="7741"/>
    <lineage>
        <taxon>Eukaryota</taxon>
        <taxon>Metazoa</taxon>
        <taxon>Chordata</taxon>
        <taxon>Cephalochordata</taxon>
        <taxon>Leptocardii</taxon>
        <taxon>Amphioxiformes</taxon>
        <taxon>Branchiostomatidae</taxon>
        <taxon>Branchiostoma</taxon>
    </lineage>
</organism>
<dbReference type="GeneID" id="109469894"/>
<sequence length="140" mass="16288">MNSLTITVLQQIALYFGHPTCGAYLCEHLSYLVHQWLQEGYRITQLQYLLMGYTCRKDFYKDQYSIIVPHLVVQKDMAAVRHVAEELDCDWVSLLHACFPRVIVNVLPLFAEQGPEEQSDRSLERVQQARECLDLIEKSI</sequence>
<accession>A0A6P4YR85</accession>
<dbReference type="PANTHER" id="PTHR37079:SF4">
    <property type="entry name" value="SERINE_THREONINE-PROTEIN KINASE ATM"/>
    <property type="match status" value="1"/>
</dbReference>
<reference evidence="2" key="1">
    <citation type="submission" date="2025-08" db="UniProtKB">
        <authorList>
            <consortium name="RefSeq"/>
        </authorList>
    </citation>
    <scope>IDENTIFICATION</scope>
    <source>
        <tissue evidence="2">Gonad</tissue>
    </source>
</reference>
<dbReference type="InterPro" id="IPR038980">
    <property type="entry name" value="ATM_plant"/>
</dbReference>
<keyword evidence="1" id="KW-1185">Reference proteome</keyword>
<dbReference type="GO" id="GO:0004674">
    <property type="term" value="F:protein serine/threonine kinase activity"/>
    <property type="evidence" value="ECO:0007669"/>
    <property type="project" value="InterPro"/>
</dbReference>
<dbReference type="Proteomes" id="UP000515135">
    <property type="component" value="Unplaced"/>
</dbReference>
<dbReference type="GO" id="GO:0006974">
    <property type="term" value="P:DNA damage response"/>
    <property type="evidence" value="ECO:0007669"/>
    <property type="project" value="InterPro"/>
</dbReference>
<name>A0A6P4YR85_BRABE</name>
<evidence type="ECO:0000313" key="1">
    <source>
        <dbReference type="Proteomes" id="UP000515135"/>
    </source>
</evidence>
<dbReference type="KEGG" id="bbel:109469894"/>
<evidence type="ECO:0000313" key="2">
    <source>
        <dbReference type="RefSeq" id="XP_019624209.1"/>
    </source>
</evidence>
<dbReference type="PANTHER" id="PTHR37079">
    <property type="entry name" value="SERINE/THREONINE-PROTEIN KINASE ATM"/>
    <property type="match status" value="1"/>
</dbReference>